<evidence type="ECO:0000256" key="15">
    <source>
        <dbReference type="RuleBase" id="RU003615"/>
    </source>
</evidence>
<evidence type="ECO:0000256" key="8">
    <source>
        <dbReference type="ARBA" id="ARBA00022729"/>
    </source>
</evidence>
<dbReference type="InterPro" id="IPR006048">
    <property type="entry name" value="A-amylase/branching_C"/>
</dbReference>
<dbReference type="Gene3D" id="2.60.40.1180">
    <property type="entry name" value="Golgi alpha-mannosidase II"/>
    <property type="match status" value="1"/>
</dbReference>
<comment type="similarity">
    <text evidence="4 15">Belongs to the glycosyl hydrolase 13 family.</text>
</comment>
<evidence type="ECO:0000256" key="16">
    <source>
        <dbReference type="RuleBase" id="RU361134"/>
    </source>
</evidence>
<feature type="domain" description="Glycosyl hydrolase family 13 catalytic" evidence="19">
    <location>
        <begin position="30"/>
        <end position="402"/>
    </location>
</feature>
<evidence type="ECO:0000256" key="4">
    <source>
        <dbReference type="ARBA" id="ARBA00008061"/>
    </source>
</evidence>
<evidence type="ECO:0000256" key="3">
    <source>
        <dbReference type="ARBA" id="ARBA00001923"/>
    </source>
</evidence>
<evidence type="ECO:0000256" key="17">
    <source>
        <dbReference type="SAM" id="SignalP"/>
    </source>
</evidence>
<keyword evidence="11" id="KW-1015">Disulfide bond</keyword>
<dbReference type="AlphaFoldDB" id="A0A6B9VJW3"/>
<dbReference type="InterPro" id="IPR006046">
    <property type="entry name" value="Alpha_amylase"/>
</dbReference>
<dbReference type="InterPro" id="IPR017853">
    <property type="entry name" value="GH"/>
</dbReference>
<evidence type="ECO:0000256" key="1">
    <source>
        <dbReference type="ARBA" id="ARBA00000548"/>
    </source>
</evidence>
<evidence type="ECO:0000256" key="12">
    <source>
        <dbReference type="ARBA" id="ARBA00023214"/>
    </source>
</evidence>
<dbReference type="InterPro" id="IPR013780">
    <property type="entry name" value="Glyco_hydro_b"/>
</dbReference>
<reference evidence="20" key="1">
    <citation type="submission" date="2019-10" db="EMBL/GenBank/DDBJ databases">
        <title>Sergentomyia schwetzi: salivary gland transcriptome, proteome and enzymatic activities in two lineages adapted to different blood sources.</title>
        <authorList>
            <person name="Polanska N."/>
            <person name="Ishemgulova A."/>
            <person name="Volfova V."/>
            <person name="Flegontov P."/>
            <person name="Votypka J."/>
            <person name="Yurchenko V."/>
            <person name="Volf P."/>
        </authorList>
    </citation>
    <scope>NUCLEOTIDE SEQUENCE</scope>
    <source>
        <tissue evidence="20">Salivary glands</tissue>
    </source>
</reference>
<keyword evidence="13 16" id="KW-0119">Carbohydrate metabolism</keyword>
<dbReference type="EC" id="3.2.1.1" evidence="6 16"/>
<evidence type="ECO:0000256" key="13">
    <source>
        <dbReference type="ARBA" id="ARBA00023277"/>
    </source>
</evidence>
<keyword evidence="12" id="KW-0868">Chloride</keyword>
<dbReference type="CDD" id="cd11317">
    <property type="entry name" value="AmyAc_bac_euk_AmyA"/>
    <property type="match status" value="1"/>
</dbReference>
<feature type="chain" id="PRO_5025482981" description="Alpha-amylase" evidence="17">
    <location>
        <begin position="20"/>
        <end position="499"/>
    </location>
</feature>
<comment type="cofactor">
    <cofactor evidence="3">
        <name>chloride</name>
        <dbReference type="ChEBI" id="CHEBI:17996"/>
    </cofactor>
</comment>
<feature type="signal peptide" evidence="17">
    <location>
        <begin position="1"/>
        <end position="19"/>
    </location>
</feature>
<dbReference type="Gene3D" id="3.20.20.80">
    <property type="entry name" value="Glycosidases"/>
    <property type="match status" value="1"/>
</dbReference>
<comment type="subunit">
    <text evidence="5">Monomer.</text>
</comment>
<evidence type="ECO:0000259" key="19">
    <source>
        <dbReference type="SMART" id="SM00642"/>
    </source>
</evidence>
<keyword evidence="7" id="KW-0479">Metal-binding</keyword>
<keyword evidence="8 17" id="KW-0732">Signal</keyword>
<dbReference type="SMART" id="SM00642">
    <property type="entry name" value="Aamy"/>
    <property type="match status" value="1"/>
</dbReference>
<keyword evidence="9 16" id="KW-0378">Hydrolase</keyword>
<evidence type="ECO:0000259" key="18">
    <source>
        <dbReference type="SMART" id="SM00632"/>
    </source>
</evidence>
<dbReference type="GO" id="GO:0005975">
    <property type="term" value="P:carbohydrate metabolic process"/>
    <property type="evidence" value="ECO:0007669"/>
    <property type="project" value="InterPro"/>
</dbReference>
<dbReference type="PRINTS" id="PR00110">
    <property type="entry name" value="ALPHAAMYLASE"/>
</dbReference>
<accession>A0A6B9VJW3</accession>
<dbReference type="Pfam" id="PF00128">
    <property type="entry name" value="Alpha-amylase"/>
    <property type="match status" value="1"/>
</dbReference>
<evidence type="ECO:0000256" key="11">
    <source>
        <dbReference type="ARBA" id="ARBA00023157"/>
    </source>
</evidence>
<evidence type="ECO:0000256" key="5">
    <source>
        <dbReference type="ARBA" id="ARBA00011245"/>
    </source>
</evidence>
<dbReference type="SMART" id="SM00632">
    <property type="entry name" value="Aamy_C"/>
    <property type="match status" value="1"/>
</dbReference>
<comment type="cofactor">
    <cofactor evidence="2">
        <name>Ca(2+)</name>
        <dbReference type="ChEBI" id="CHEBI:29108"/>
    </cofactor>
</comment>
<name>A0A6B9VJW3_9DIPT</name>
<dbReference type="PANTHER" id="PTHR43447">
    <property type="entry name" value="ALPHA-AMYLASE"/>
    <property type="match status" value="1"/>
</dbReference>
<dbReference type="GO" id="GO:0004556">
    <property type="term" value="F:alpha-amylase activity"/>
    <property type="evidence" value="ECO:0007669"/>
    <property type="project" value="UniProtKB-UniRule"/>
</dbReference>
<feature type="domain" description="Alpha-amylase C-terminal" evidence="18">
    <location>
        <begin position="411"/>
        <end position="498"/>
    </location>
</feature>
<organism evidence="20">
    <name type="scientific">Sergentomyia schwetzi</name>
    <dbReference type="NCBI Taxonomy" id="114605"/>
    <lineage>
        <taxon>Eukaryota</taxon>
        <taxon>Metazoa</taxon>
        <taxon>Ecdysozoa</taxon>
        <taxon>Arthropoda</taxon>
        <taxon>Hexapoda</taxon>
        <taxon>Insecta</taxon>
        <taxon>Pterygota</taxon>
        <taxon>Neoptera</taxon>
        <taxon>Endopterygota</taxon>
        <taxon>Diptera</taxon>
        <taxon>Nematocera</taxon>
        <taxon>Psychodoidea</taxon>
        <taxon>Psychodidae</taxon>
        <taxon>Sergentomyia</taxon>
        <taxon>Sergentomyia</taxon>
    </lineage>
</organism>
<protein>
    <recommendedName>
        <fullName evidence="6 16">Alpha-amylase</fullName>
        <ecNumber evidence="6 16">3.2.1.1</ecNumber>
    </recommendedName>
</protein>
<dbReference type="InterPro" id="IPR031319">
    <property type="entry name" value="A-amylase_C"/>
</dbReference>
<evidence type="ECO:0000256" key="10">
    <source>
        <dbReference type="ARBA" id="ARBA00022837"/>
    </source>
</evidence>
<keyword evidence="14 16" id="KW-0326">Glycosidase</keyword>
<evidence type="ECO:0000256" key="9">
    <source>
        <dbReference type="ARBA" id="ARBA00022801"/>
    </source>
</evidence>
<dbReference type="SUPFAM" id="SSF51445">
    <property type="entry name" value="(Trans)glycosidases"/>
    <property type="match status" value="1"/>
</dbReference>
<evidence type="ECO:0000256" key="2">
    <source>
        <dbReference type="ARBA" id="ARBA00001913"/>
    </source>
</evidence>
<evidence type="ECO:0000256" key="14">
    <source>
        <dbReference type="ARBA" id="ARBA00023295"/>
    </source>
</evidence>
<dbReference type="InterPro" id="IPR006047">
    <property type="entry name" value="GH13_cat_dom"/>
</dbReference>
<proteinExistence type="evidence at transcript level"/>
<dbReference type="SMR" id="A0A6B9VJW3"/>
<evidence type="ECO:0000313" key="20">
    <source>
        <dbReference type="EMBL" id="QHO60734.1"/>
    </source>
</evidence>
<dbReference type="GO" id="GO:0046872">
    <property type="term" value="F:metal ion binding"/>
    <property type="evidence" value="ECO:0007669"/>
    <property type="project" value="UniProtKB-KW"/>
</dbReference>
<keyword evidence="10" id="KW-0106">Calcium</keyword>
<dbReference type="EMBL" id="MN605344">
    <property type="protein sequence ID" value="QHO60734.1"/>
    <property type="molecule type" value="mRNA"/>
</dbReference>
<sequence length="499" mass="56045">MKVFSALFVIFCLVTISQSQYNPHYIDNRNVIVHLFEWKWNDIADECVNFLGPNGFAGVQVSPVNENWISDERAWYERYQPMSYKLITRSGTEEEFARMVQICRLQGVRIYVDVVFNHMASGNLGSKIYGTGGSEADPDTFYYPAVPYNKSDFHADCSISDYTDVYQVRNCQLASLRDLNQTIPYVREKIIDFLNHLVDLGVAGFRVDAAKHMDPSDLRYIYSNIKKLNTSFGFRPTDRAFIAQEVIDLGGEAITSSQYAPLGVVTEFKASNFLGEAFRGIIQLADLVRWGPMFQMLPSNKALVFVENHDNERGHGAGGSNILTYKNEKIYQMAVVFNLAHNYGIPRIMSSYAFDDASQGPPHDSDYNILRPSPFSNGGTTCSNGWVCQHRWRPIRNMVKFRNVVGIAPVTLWYDNGSNQIAFSRGVRGFVAFNNDVVDFNAKIRTFLPSGTYCDIISGEKLNGGCTGKTLGVRSGIVGVIIRADDDFGVVAIHRDSKL</sequence>
<comment type="catalytic activity">
    <reaction evidence="1 16">
        <text>Endohydrolysis of (1-&gt;4)-alpha-D-glucosidic linkages in polysaccharides containing three or more (1-&gt;4)-alpha-linked D-glucose units.</text>
        <dbReference type="EC" id="3.2.1.1"/>
    </reaction>
</comment>
<evidence type="ECO:0000256" key="6">
    <source>
        <dbReference type="ARBA" id="ARBA00012595"/>
    </source>
</evidence>
<evidence type="ECO:0000256" key="7">
    <source>
        <dbReference type="ARBA" id="ARBA00022723"/>
    </source>
</evidence>
<dbReference type="SUPFAM" id="SSF51011">
    <property type="entry name" value="Glycosyl hydrolase domain"/>
    <property type="match status" value="1"/>
</dbReference>
<dbReference type="Pfam" id="PF02806">
    <property type="entry name" value="Alpha-amylase_C"/>
    <property type="match status" value="1"/>
</dbReference>